<keyword evidence="5 13" id="KW-1003">Cell membrane</keyword>
<evidence type="ECO:0000259" key="15">
    <source>
        <dbReference type="Pfam" id="PF02096"/>
    </source>
</evidence>
<dbReference type="InterPro" id="IPR038221">
    <property type="entry name" value="YidC_periplasmic_sf"/>
</dbReference>
<sequence length="537" mass="59836">MDLQRRTLLAIVSCVLIWLVYERFFAPPLPEPNTQELQADSAKKEADAKAAEEKAEERKAAAAVPKVPVAEHRLKTDLLALDVTNHRGLVRGTELLSKHFINPDGRGEDFLRLDGNRSLVIGFDGSETDFKFPRDPAWEPTGKSDTDWSVAFKNADVEVKGALAVTTGYEGTLTIGVANVSSETQQHRLTLLSAFGIGAENSYDVHRGVCATTDDWEAFTPSDVKDSSSEVRGRIRWSGLDSKYFASAVVPTPEVAVQSCRVGQTSDGKALTTTLTVEPVTLAAGESHQYVFGVYFGTKELERLENFQAVPGAHLEDMIDWGWFGGLNRFLGEWMIYLLRAFYNLTGVWGVAIILLTIVVKVLTLPLTFKQMRSMKKMREIQPELEEIKKKYGDDRVRQAQEMQALFQRAGVSPLAGCLPMLIQLPIWIALYATLNTAVELYRVPFLWLPDLTQQDPYYILPLAMGALMYIQMKATPSGVDNEQARMMAWMMPIIFTVMMLFLPSGLGVYIFANVLLSLIQTLIQVRPTQTAAVKKS</sequence>
<keyword evidence="9 13" id="KW-0472">Membrane</keyword>
<keyword evidence="7 13" id="KW-0653">Protein transport</keyword>
<dbReference type="Pfam" id="PF14849">
    <property type="entry name" value="YidC_periplas"/>
    <property type="match status" value="1"/>
</dbReference>
<feature type="coiled-coil region" evidence="14">
    <location>
        <begin position="34"/>
        <end position="61"/>
    </location>
</feature>
<evidence type="ECO:0000256" key="13">
    <source>
        <dbReference type="HAMAP-Rule" id="MF_01810"/>
    </source>
</evidence>
<evidence type="ECO:0000313" key="17">
    <source>
        <dbReference type="EMBL" id="MBZ5715474.1"/>
    </source>
</evidence>
<evidence type="ECO:0000256" key="3">
    <source>
        <dbReference type="ARBA" id="ARBA00015325"/>
    </source>
</evidence>
<dbReference type="InterPro" id="IPR028055">
    <property type="entry name" value="YidC/Oxa/ALB_C"/>
</dbReference>
<comment type="subunit">
    <text evidence="13">Interacts with the Sec translocase complex via SecD. Specifically interacts with transmembrane segments of nascent integral membrane proteins during membrane integration.</text>
</comment>
<evidence type="ECO:0000256" key="8">
    <source>
        <dbReference type="ARBA" id="ARBA00022989"/>
    </source>
</evidence>
<comment type="caution">
    <text evidence="17">The sequence shown here is derived from an EMBL/GenBank/DDBJ whole genome shotgun (WGS) entry which is preliminary data.</text>
</comment>
<gene>
    <name evidence="13 17" type="primary">yidC</name>
    <name evidence="17" type="ORF">K7C98_40085</name>
</gene>
<evidence type="ECO:0000313" key="18">
    <source>
        <dbReference type="Proteomes" id="UP001139031"/>
    </source>
</evidence>
<keyword evidence="14" id="KW-0175">Coiled coil</keyword>
<name>A0ABS7U4V2_9BACT</name>
<dbReference type="PANTHER" id="PTHR12428">
    <property type="entry name" value="OXA1"/>
    <property type="match status" value="1"/>
</dbReference>
<dbReference type="PRINTS" id="PR01900">
    <property type="entry name" value="YIDCPROTEIN"/>
</dbReference>
<feature type="domain" description="Membrane insertase YidC/Oxa/ALB C-terminal" evidence="15">
    <location>
        <begin position="349"/>
        <end position="524"/>
    </location>
</feature>
<reference evidence="17" key="1">
    <citation type="submission" date="2021-08" db="EMBL/GenBank/DDBJ databases">
        <authorList>
            <person name="Stevens D.C."/>
        </authorList>
    </citation>
    <scope>NUCLEOTIDE SEQUENCE</scope>
    <source>
        <strain evidence="17">DSM 53165</strain>
    </source>
</reference>
<dbReference type="CDD" id="cd20070">
    <property type="entry name" value="5TM_YidC_Alb3"/>
    <property type="match status" value="1"/>
</dbReference>
<dbReference type="PANTHER" id="PTHR12428:SF65">
    <property type="entry name" value="CYTOCHROME C OXIDASE ASSEMBLY PROTEIN COX18, MITOCHONDRIAL"/>
    <property type="match status" value="1"/>
</dbReference>
<evidence type="ECO:0000256" key="2">
    <source>
        <dbReference type="ARBA" id="ARBA00010527"/>
    </source>
</evidence>
<feature type="domain" description="Membrane insertase YidC N-terminal" evidence="16">
    <location>
        <begin position="121"/>
        <end position="331"/>
    </location>
</feature>
<evidence type="ECO:0000256" key="11">
    <source>
        <dbReference type="ARBA" id="ARBA00033245"/>
    </source>
</evidence>
<evidence type="ECO:0000256" key="1">
    <source>
        <dbReference type="ARBA" id="ARBA00004429"/>
    </source>
</evidence>
<evidence type="ECO:0000256" key="10">
    <source>
        <dbReference type="ARBA" id="ARBA00023186"/>
    </source>
</evidence>
<dbReference type="InterPro" id="IPR019998">
    <property type="entry name" value="Membr_insert_YidC"/>
</dbReference>
<dbReference type="PRINTS" id="PR00701">
    <property type="entry name" value="60KDINNERMP"/>
</dbReference>
<dbReference type="InterPro" id="IPR028053">
    <property type="entry name" value="Membr_insert_YidC_N"/>
</dbReference>
<evidence type="ECO:0000259" key="16">
    <source>
        <dbReference type="Pfam" id="PF14849"/>
    </source>
</evidence>
<dbReference type="InterPro" id="IPR001708">
    <property type="entry name" value="YidC/ALB3/OXA1/COX18"/>
</dbReference>
<evidence type="ECO:0000256" key="4">
    <source>
        <dbReference type="ARBA" id="ARBA00022448"/>
    </source>
</evidence>
<comment type="function">
    <text evidence="13">Required for the insertion and/or proper folding and/or complex formation of integral membrane proteins into the membrane. Involved in integration of membrane proteins that insert both dependently and independently of the Sec translocase complex, as well as at least some lipoproteins. Aids folding of multispanning membrane proteins.</text>
</comment>
<dbReference type="NCBIfam" id="TIGR03592">
    <property type="entry name" value="yidC_oxa1_cterm"/>
    <property type="match status" value="1"/>
</dbReference>
<keyword evidence="18" id="KW-1185">Reference proteome</keyword>
<evidence type="ECO:0000256" key="14">
    <source>
        <dbReference type="SAM" id="Coils"/>
    </source>
</evidence>
<evidence type="ECO:0000256" key="6">
    <source>
        <dbReference type="ARBA" id="ARBA00022692"/>
    </source>
</evidence>
<organism evidence="17 18">
    <name type="scientific">Nannocystis pusilla</name>
    <dbReference type="NCBI Taxonomy" id="889268"/>
    <lineage>
        <taxon>Bacteria</taxon>
        <taxon>Pseudomonadati</taxon>
        <taxon>Myxococcota</taxon>
        <taxon>Polyangia</taxon>
        <taxon>Nannocystales</taxon>
        <taxon>Nannocystaceae</taxon>
        <taxon>Nannocystis</taxon>
    </lineage>
</organism>
<dbReference type="Gene3D" id="2.70.98.90">
    <property type="match status" value="1"/>
</dbReference>
<keyword evidence="6 13" id="KW-0812">Transmembrane</keyword>
<keyword evidence="4 13" id="KW-0813">Transport</keyword>
<keyword evidence="8 13" id="KW-1133">Transmembrane helix</keyword>
<dbReference type="Proteomes" id="UP001139031">
    <property type="component" value="Unassembled WGS sequence"/>
</dbReference>
<proteinExistence type="inferred from homology"/>
<dbReference type="RefSeq" id="WP_224197215.1">
    <property type="nucleotide sequence ID" value="NZ_JAIRAU010000057.1"/>
</dbReference>
<dbReference type="CDD" id="cd19961">
    <property type="entry name" value="EcYidC-like_peri"/>
    <property type="match status" value="1"/>
</dbReference>
<dbReference type="EMBL" id="JAIRAU010000057">
    <property type="protein sequence ID" value="MBZ5715474.1"/>
    <property type="molecule type" value="Genomic_DNA"/>
</dbReference>
<evidence type="ECO:0000256" key="7">
    <source>
        <dbReference type="ARBA" id="ARBA00022927"/>
    </source>
</evidence>
<evidence type="ECO:0000256" key="9">
    <source>
        <dbReference type="ARBA" id="ARBA00023136"/>
    </source>
</evidence>
<protein>
    <recommendedName>
        <fullName evidence="3 13">Membrane protein insertase YidC</fullName>
    </recommendedName>
    <alternativeName>
        <fullName evidence="12 13">Foldase YidC</fullName>
    </alternativeName>
    <alternativeName>
        <fullName evidence="11 13">Membrane integrase YidC</fullName>
    </alternativeName>
    <alternativeName>
        <fullName evidence="13">Membrane protein YidC</fullName>
    </alternativeName>
</protein>
<dbReference type="NCBIfam" id="TIGR03593">
    <property type="entry name" value="yidC_nterm"/>
    <property type="match status" value="1"/>
</dbReference>
<comment type="subcellular location">
    <subcellularLocation>
        <location evidence="1">Cell inner membrane</location>
        <topology evidence="1">Multi-pass membrane protein</topology>
    </subcellularLocation>
    <subcellularLocation>
        <location evidence="13">Cell membrane</location>
        <topology evidence="13">Multi-pass membrane protein</topology>
    </subcellularLocation>
</comment>
<keyword evidence="10 13" id="KW-0143">Chaperone</keyword>
<dbReference type="Pfam" id="PF02096">
    <property type="entry name" value="60KD_IMP"/>
    <property type="match status" value="1"/>
</dbReference>
<evidence type="ECO:0000256" key="12">
    <source>
        <dbReference type="ARBA" id="ARBA00033342"/>
    </source>
</evidence>
<accession>A0ABS7U4V2</accession>
<comment type="caution">
    <text evidence="13">Lacks conserved residue(s) required for the propagation of feature annotation.</text>
</comment>
<comment type="similarity">
    <text evidence="2 13">Belongs to the OXA1/ALB3/YidC family. Type 1 subfamily.</text>
</comment>
<dbReference type="HAMAP" id="MF_01810">
    <property type="entry name" value="YidC_type1"/>
    <property type="match status" value="1"/>
</dbReference>
<evidence type="ECO:0000256" key="5">
    <source>
        <dbReference type="ARBA" id="ARBA00022475"/>
    </source>
</evidence>
<feature type="transmembrane region" description="Helical" evidence="13">
    <location>
        <begin position="412"/>
        <end position="435"/>
    </location>
</feature>
<dbReference type="InterPro" id="IPR047196">
    <property type="entry name" value="YidC_ALB_C"/>
</dbReference>
<feature type="transmembrane region" description="Helical" evidence="13">
    <location>
        <begin position="348"/>
        <end position="369"/>
    </location>
</feature>